<dbReference type="STRING" id="1798647.A2855_00855"/>
<dbReference type="AlphaFoldDB" id="A0A1G2CCY9"/>
<evidence type="ECO:0000313" key="2">
    <source>
        <dbReference type="Proteomes" id="UP000179059"/>
    </source>
</evidence>
<dbReference type="Gene3D" id="3.20.20.150">
    <property type="entry name" value="Divalent-metal-dependent TIM barrel enzymes"/>
    <property type="match status" value="1"/>
</dbReference>
<evidence type="ECO:0000313" key="1">
    <source>
        <dbReference type="EMBL" id="OGY98530.1"/>
    </source>
</evidence>
<organism evidence="1 2">
    <name type="scientific">Candidatus Liptonbacteria bacterium RIFCSPHIGHO2_01_FULL_57_28</name>
    <dbReference type="NCBI Taxonomy" id="1798647"/>
    <lineage>
        <taxon>Bacteria</taxon>
        <taxon>Candidatus Liptoniibacteriota</taxon>
    </lineage>
</organism>
<gene>
    <name evidence="1" type="ORF">A2855_00855</name>
</gene>
<dbReference type="InterPro" id="IPR036237">
    <property type="entry name" value="Xyl_isomerase-like_sf"/>
</dbReference>
<sequence length="230" mass="26660">MILGFNVGRLGELSLKETIDLHRELGCNAIEINLGEADDQERMTRVKELTAEDLAFFEYVSVHAPARDMVYGEDDLTKRVLGDIQELYERFHFKYAVMHPDRIKDWSIFKDYSFPVATENMDNKKEIARTVDSLKTLFQKVDIPMVLDMNHCYVNDNTLQLAADMYSAFKDRIVQIHLSGFKTFHEPLYETKQAQIIRAVPDKNLPIILESTVTSEEGIRAEYEYVKNNL</sequence>
<name>A0A1G2CCY9_9BACT</name>
<dbReference type="EMBL" id="MHKX01000006">
    <property type="protein sequence ID" value="OGY98530.1"/>
    <property type="molecule type" value="Genomic_DNA"/>
</dbReference>
<evidence type="ECO:0008006" key="3">
    <source>
        <dbReference type="Google" id="ProtNLM"/>
    </source>
</evidence>
<reference evidence="1 2" key="1">
    <citation type="journal article" date="2016" name="Nat. Commun.">
        <title>Thousands of microbial genomes shed light on interconnected biogeochemical processes in an aquifer system.</title>
        <authorList>
            <person name="Anantharaman K."/>
            <person name="Brown C.T."/>
            <person name="Hug L.A."/>
            <person name="Sharon I."/>
            <person name="Castelle C.J."/>
            <person name="Probst A.J."/>
            <person name="Thomas B.C."/>
            <person name="Singh A."/>
            <person name="Wilkins M.J."/>
            <person name="Karaoz U."/>
            <person name="Brodie E.L."/>
            <person name="Williams K.H."/>
            <person name="Hubbard S.S."/>
            <person name="Banfield J.F."/>
        </authorList>
    </citation>
    <scope>NUCLEOTIDE SEQUENCE [LARGE SCALE GENOMIC DNA]</scope>
</reference>
<comment type="caution">
    <text evidence="1">The sequence shown here is derived from an EMBL/GenBank/DDBJ whole genome shotgun (WGS) entry which is preliminary data.</text>
</comment>
<dbReference type="SUPFAM" id="SSF51658">
    <property type="entry name" value="Xylose isomerase-like"/>
    <property type="match status" value="1"/>
</dbReference>
<dbReference type="Proteomes" id="UP000179059">
    <property type="component" value="Unassembled WGS sequence"/>
</dbReference>
<proteinExistence type="predicted"/>
<accession>A0A1G2CCY9</accession>
<protein>
    <recommendedName>
        <fullName evidence="3">Xylose isomerase-like TIM barrel domain-containing protein</fullName>
    </recommendedName>
</protein>